<comment type="caution">
    <text evidence="6">The sequence shown here is derived from an EMBL/GenBank/DDBJ whole genome shotgun (WGS) entry which is preliminary data.</text>
</comment>
<feature type="compositionally biased region" description="Acidic residues" evidence="4">
    <location>
        <begin position="187"/>
        <end position="202"/>
    </location>
</feature>
<dbReference type="SMART" id="SM00220">
    <property type="entry name" value="S_TKc"/>
    <property type="match status" value="1"/>
</dbReference>
<sequence length="289" mass="32175">DIKAGNILLGKDGAVYIADFGVSAWLATGKDQTRDSVRHTFVGTPCWMAPEVMEQVTGYDFKADIWSLGITAIELATGTAPYHKYPPMKVLMLTLQNDPPSLDTGAEDKDQYKNYSKVFRKFVSDCLKKEPEKRPTAKQLLKQEFIKKAKDKAYLVKTLLSEGSSVKPQKVKRVPGSSGRLHKTEDGTWEWSDDEMDPESEDGLAAAAETGRRLPLQDLDENEEDNESPRLKQSEDDDDDELASDAAKLSLNKEYGGEYQSPENTMEEKLRSALTVIEDPSSSATTLEE</sequence>
<evidence type="ECO:0000259" key="5">
    <source>
        <dbReference type="PROSITE" id="PS50011"/>
    </source>
</evidence>
<dbReference type="Proteomes" id="UP000828390">
    <property type="component" value="Unassembled WGS sequence"/>
</dbReference>
<protein>
    <recommendedName>
        <fullName evidence="5">Protein kinase domain-containing protein</fullName>
    </recommendedName>
</protein>
<dbReference type="AlphaFoldDB" id="A0A9D4CB32"/>
<feature type="domain" description="Protein kinase" evidence="5">
    <location>
        <begin position="1"/>
        <end position="146"/>
    </location>
</feature>
<dbReference type="PROSITE" id="PS50011">
    <property type="entry name" value="PROTEIN_KINASE_DOM"/>
    <property type="match status" value="1"/>
</dbReference>
<dbReference type="SUPFAM" id="SSF56112">
    <property type="entry name" value="Protein kinase-like (PK-like)"/>
    <property type="match status" value="1"/>
</dbReference>
<keyword evidence="7" id="KW-1185">Reference proteome</keyword>
<evidence type="ECO:0000313" key="6">
    <source>
        <dbReference type="EMBL" id="KAH3720253.1"/>
    </source>
</evidence>
<dbReference type="EMBL" id="JAIWYP010000013">
    <property type="protein sequence ID" value="KAH3720253.1"/>
    <property type="molecule type" value="Genomic_DNA"/>
</dbReference>
<evidence type="ECO:0000256" key="3">
    <source>
        <dbReference type="ARBA" id="ARBA00022840"/>
    </source>
</evidence>
<dbReference type="GO" id="GO:0005524">
    <property type="term" value="F:ATP binding"/>
    <property type="evidence" value="ECO:0007669"/>
    <property type="project" value="UniProtKB-KW"/>
</dbReference>
<keyword evidence="3" id="KW-0067">ATP-binding</keyword>
<dbReference type="Pfam" id="PF00069">
    <property type="entry name" value="Pkinase"/>
    <property type="match status" value="1"/>
</dbReference>
<dbReference type="PANTHER" id="PTHR48012:SF16">
    <property type="entry name" value="NON-SPECIFIC SERINE_THREONINE PROTEIN KINASE"/>
    <property type="match status" value="1"/>
</dbReference>
<dbReference type="InterPro" id="IPR000719">
    <property type="entry name" value="Prot_kinase_dom"/>
</dbReference>
<dbReference type="PANTHER" id="PTHR48012">
    <property type="entry name" value="STERILE20-LIKE KINASE, ISOFORM B-RELATED"/>
    <property type="match status" value="1"/>
</dbReference>
<dbReference type="Gene3D" id="1.10.510.10">
    <property type="entry name" value="Transferase(Phosphotransferase) domain 1"/>
    <property type="match status" value="1"/>
</dbReference>
<evidence type="ECO:0000256" key="4">
    <source>
        <dbReference type="SAM" id="MobiDB-lite"/>
    </source>
</evidence>
<evidence type="ECO:0000313" key="7">
    <source>
        <dbReference type="Proteomes" id="UP000828390"/>
    </source>
</evidence>
<reference evidence="6" key="2">
    <citation type="submission" date="2020-11" db="EMBL/GenBank/DDBJ databases">
        <authorList>
            <person name="McCartney M.A."/>
            <person name="Auch B."/>
            <person name="Kono T."/>
            <person name="Mallez S."/>
            <person name="Becker A."/>
            <person name="Gohl D.M."/>
            <person name="Silverstein K.A.T."/>
            <person name="Koren S."/>
            <person name="Bechman K.B."/>
            <person name="Herman A."/>
            <person name="Abrahante J.E."/>
            <person name="Garbe J."/>
        </authorList>
    </citation>
    <scope>NUCLEOTIDE SEQUENCE</scope>
    <source>
        <strain evidence="6">Duluth1</strain>
        <tissue evidence="6">Whole animal</tissue>
    </source>
</reference>
<feature type="region of interest" description="Disordered" evidence="4">
    <location>
        <begin position="165"/>
        <end position="268"/>
    </location>
</feature>
<evidence type="ECO:0000256" key="1">
    <source>
        <dbReference type="ARBA" id="ARBA00008874"/>
    </source>
</evidence>
<reference evidence="6" key="1">
    <citation type="journal article" date="2019" name="bioRxiv">
        <title>The Genome of the Zebra Mussel, Dreissena polymorpha: A Resource for Invasive Species Research.</title>
        <authorList>
            <person name="McCartney M.A."/>
            <person name="Auch B."/>
            <person name="Kono T."/>
            <person name="Mallez S."/>
            <person name="Zhang Y."/>
            <person name="Obille A."/>
            <person name="Becker A."/>
            <person name="Abrahante J.E."/>
            <person name="Garbe J."/>
            <person name="Badalamenti J.P."/>
            <person name="Herman A."/>
            <person name="Mangelson H."/>
            <person name="Liachko I."/>
            <person name="Sullivan S."/>
            <person name="Sone E.D."/>
            <person name="Koren S."/>
            <person name="Silverstein K.A.T."/>
            <person name="Beckman K.B."/>
            <person name="Gohl D.M."/>
        </authorList>
    </citation>
    <scope>NUCLEOTIDE SEQUENCE</scope>
    <source>
        <strain evidence="6">Duluth1</strain>
        <tissue evidence="6">Whole animal</tissue>
    </source>
</reference>
<keyword evidence="2" id="KW-0547">Nucleotide-binding</keyword>
<proteinExistence type="inferred from homology"/>
<dbReference type="GO" id="GO:0005737">
    <property type="term" value="C:cytoplasm"/>
    <property type="evidence" value="ECO:0007669"/>
    <property type="project" value="TreeGrafter"/>
</dbReference>
<gene>
    <name evidence="6" type="ORF">DPMN_063150</name>
</gene>
<accession>A0A9D4CB32</accession>
<dbReference type="FunFam" id="1.10.510.10:FF:000068">
    <property type="entry name" value="STE20/SPS1-related proline-alanine-rich protein kinase"/>
    <property type="match status" value="1"/>
</dbReference>
<dbReference type="InterPro" id="IPR050629">
    <property type="entry name" value="STE20/SPS1-PAK"/>
</dbReference>
<organism evidence="6 7">
    <name type="scientific">Dreissena polymorpha</name>
    <name type="common">Zebra mussel</name>
    <name type="synonym">Mytilus polymorpha</name>
    <dbReference type="NCBI Taxonomy" id="45954"/>
    <lineage>
        <taxon>Eukaryota</taxon>
        <taxon>Metazoa</taxon>
        <taxon>Spiralia</taxon>
        <taxon>Lophotrochozoa</taxon>
        <taxon>Mollusca</taxon>
        <taxon>Bivalvia</taxon>
        <taxon>Autobranchia</taxon>
        <taxon>Heteroconchia</taxon>
        <taxon>Euheterodonta</taxon>
        <taxon>Imparidentia</taxon>
        <taxon>Neoheterodontei</taxon>
        <taxon>Myida</taxon>
        <taxon>Dreissenoidea</taxon>
        <taxon>Dreissenidae</taxon>
        <taxon>Dreissena</taxon>
    </lineage>
</organism>
<dbReference type="GO" id="GO:0004674">
    <property type="term" value="F:protein serine/threonine kinase activity"/>
    <property type="evidence" value="ECO:0007669"/>
    <property type="project" value="TreeGrafter"/>
</dbReference>
<feature type="non-terminal residue" evidence="6">
    <location>
        <position position="1"/>
    </location>
</feature>
<evidence type="ECO:0000256" key="2">
    <source>
        <dbReference type="ARBA" id="ARBA00022741"/>
    </source>
</evidence>
<dbReference type="InterPro" id="IPR011009">
    <property type="entry name" value="Kinase-like_dom_sf"/>
</dbReference>
<name>A0A9D4CB32_DREPO</name>
<comment type="similarity">
    <text evidence="1">Belongs to the protein kinase superfamily. STE Ser/Thr protein kinase family. STE20 subfamily.</text>
</comment>